<dbReference type="Pfam" id="PF01485">
    <property type="entry name" value="IBR"/>
    <property type="match status" value="1"/>
</dbReference>
<feature type="compositionally biased region" description="Low complexity" evidence="9">
    <location>
        <begin position="30"/>
        <end position="41"/>
    </location>
</feature>
<keyword evidence="7" id="KW-0833">Ubl conjugation pathway</keyword>
<evidence type="ECO:0000259" key="10">
    <source>
        <dbReference type="PROSITE" id="PS51873"/>
    </source>
</evidence>
<protein>
    <recommendedName>
        <fullName evidence="2">RBR-type E3 ubiquitin transferase</fullName>
        <ecNumber evidence="2">2.3.2.31</ecNumber>
    </recommendedName>
</protein>
<feature type="domain" description="RING-type" evidence="10">
    <location>
        <begin position="114"/>
        <end position="312"/>
    </location>
</feature>
<dbReference type="EMBL" id="CAIJEO010000013">
    <property type="protein sequence ID" value="CAD0101060.1"/>
    <property type="molecule type" value="Genomic_DNA"/>
</dbReference>
<dbReference type="SUPFAM" id="SSF57850">
    <property type="entry name" value="RING/U-box"/>
    <property type="match status" value="2"/>
</dbReference>
<keyword evidence="4" id="KW-0479">Metal-binding</keyword>
<comment type="caution">
    <text evidence="11">The sequence shown here is derived from an EMBL/GenBank/DDBJ whole genome shotgun (WGS) entry which is preliminary data.</text>
</comment>
<evidence type="ECO:0000256" key="9">
    <source>
        <dbReference type="SAM" id="MobiDB-lite"/>
    </source>
</evidence>
<evidence type="ECO:0000256" key="5">
    <source>
        <dbReference type="ARBA" id="ARBA00022737"/>
    </source>
</evidence>
<dbReference type="SMART" id="SM00647">
    <property type="entry name" value="IBR"/>
    <property type="match status" value="1"/>
</dbReference>
<evidence type="ECO:0000256" key="1">
    <source>
        <dbReference type="ARBA" id="ARBA00001798"/>
    </source>
</evidence>
<evidence type="ECO:0000256" key="7">
    <source>
        <dbReference type="ARBA" id="ARBA00022786"/>
    </source>
</evidence>
<sequence>MGYNAASGWKSYRVPRYPSNWSRAVEPPQNSDVGSDVNSDDNPSKPFYFMDPDQRRHFRILDLHQDDNPRFIESSATVSEPFYYLDNPRYIFLSDQQQNRSKKLTATVQEKKPAQPKCTACWTELDESTTPMPCGHYWCSSCIVRRFTKIRNQTDWPVRCHQTVLTDCTISLDTAKPFLQDEDIRRLIPLIEELETPVMDRVYCSNNRCGIFIARRDTQDRIARCEACQTDTCSTCKGAAHESDNCPLPNQDEQKVLITSHKEGWKRCTGCGQMCERILGCSRIACLCGYRFCYHCAGPINACNGCPEIEYGDGRLNRMERRQRKRAQPVSSSKTDFKNDFTAFTTRRARARTNGRVPRRPETSYQQQQRLEDANFAVMMAEIHQRQDAERAQLERFRAERARRKQQTSIGQKIGRKIQRLCGRVFGL</sequence>
<keyword evidence="8" id="KW-0862">Zinc</keyword>
<keyword evidence="5" id="KW-0677">Repeat</keyword>
<dbReference type="CDD" id="cd22584">
    <property type="entry name" value="Rcat_RBR_unk"/>
    <property type="match status" value="1"/>
</dbReference>
<evidence type="ECO:0000256" key="6">
    <source>
        <dbReference type="ARBA" id="ARBA00022771"/>
    </source>
</evidence>
<reference evidence="11" key="1">
    <citation type="submission" date="2020-06" db="EMBL/GenBank/DDBJ databases">
        <authorList>
            <person name="Onetto C."/>
        </authorList>
    </citation>
    <scope>NUCLEOTIDE SEQUENCE</scope>
</reference>
<dbReference type="InterPro" id="IPR044066">
    <property type="entry name" value="TRIAD_supradom"/>
</dbReference>
<proteinExistence type="predicted"/>
<evidence type="ECO:0000313" key="11">
    <source>
        <dbReference type="EMBL" id="CAD0101060.1"/>
    </source>
</evidence>
<comment type="catalytic activity">
    <reaction evidence="1">
        <text>[E2 ubiquitin-conjugating enzyme]-S-ubiquitinyl-L-cysteine + [acceptor protein]-L-lysine = [E2 ubiquitin-conjugating enzyme]-L-cysteine + [acceptor protein]-N(6)-ubiquitinyl-L-lysine.</text>
        <dbReference type="EC" id="2.3.2.31"/>
    </reaction>
</comment>
<name>A0A9N8KB76_9PEZI</name>
<dbReference type="InterPro" id="IPR002867">
    <property type="entry name" value="IBR_dom"/>
</dbReference>
<dbReference type="AlphaFoldDB" id="A0A9N8KB76"/>
<keyword evidence="12" id="KW-1185">Reference proteome</keyword>
<dbReference type="GO" id="GO:0016567">
    <property type="term" value="P:protein ubiquitination"/>
    <property type="evidence" value="ECO:0007669"/>
    <property type="project" value="InterPro"/>
</dbReference>
<feature type="region of interest" description="Disordered" evidence="9">
    <location>
        <begin position="19"/>
        <end position="44"/>
    </location>
</feature>
<evidence type="ECO:0000256" key="8">
    <source>
        <dbReference type="ARBA" id="ARBA00022833"/>
    </source>
</evidence>
<dbReference type="GO" id="GO:0008270">
    <property type="term" value="F:zinc ion binding"/>
    <property type="evidence" value="ECO:0007669"/>
    <property type="project" value="UniProtKB-KW"/>
</dbReference>
<accession>A0A9N8KB76</accession>
<dbReference type="Proteomes" id="UP000714618">
    <property type="component" value="Unassembled WGS sequence"/>
</dbReference>
<evidence type="ECO:0000256" key="3">
    <source>
        <dbReference type="ARBA" id="ARBA00022679"/>
    </source>
</evidence>
<dbReference type="OrthoDB" id="10009520at2759"/>
<evidence type="ECO:0000256" key="2">
    <source>
        <dbReference type="ARBA" id="ARBA00012251"/>
    </source>
</evidence>
<dbReference type="EC" id="2.3.2.31" evidence="2"/>
<evidence type="ECO:0000256" key="4">
    <source>
        <dbReference type="ARBA" id="ARBA00022723"/>
    </source>
</evidence>
<dbReference type="InterPro" id="IPR031127">
    <property type="entry name" value="E3_UB_ligase_RBR"/>
</dbReference>
<dbReference type="PANTHER" id="PTHR11685">
    <property type="entry name" value="RBR FAMILY RING FINGER AND IBR DOMAIN-CONTAINING"/>
    <property type="match status" value="1"/>
</dbReference>
<keyword evidence="3" id="KW-0808">Transferase</keyword>
<keyword evidence="6" id="KW-0863">Zinc-finger</keyword>
<gene>
    <name evidence="11" type="ORF">AWRI4233_LOCUS9885</name>
</gene>
<dbReference type="PROSITE" id="PS51873">
    <property type="entry name" value="TRIAD"/>
    <property type="match status" value="1"/>
</dbReference>
<evidence type="ECO:0000313" key="12">
    <source>
        <dbReference type="Proteomes" id="UP000714618"/>
    </source>
</evidence>
<dbReference type="CDD" id="cd20335">
    <property type="entry name" value="BRcat_RBR"/>
    <property type="match status" value="1"/>
</dbReference>
<organism evidence="11 12">
    <name type="scientific">Aureobasidium mustum</name>
    <dbReference type="NCBI Taxonomy" id="2773714"/>
    <lineage>
        <taxon>Eukaryota</taxon>
        <taxon>Fungi</taxon>
        <taxon>Dikarya</taxon>
        <taxon>Ascomycota</taxon>
        <taxon>Pezizomycotina</taxon>
        <taxon>Dothideomycetes</taxon>
        <taxon>Dothideomycetidae</taxon>
        <taxon>Dothideales</taxon>
        <taxon>Saccotheciaceae</taxon>
        <taxon>Aureobasidium</taxon>
    </lineage>
</organism>
<dbReference type="GO" id="GO:0061630">
    <property type="term" value="F:ubiquitin protein ligase activity"/>
    <property type="evidence" value="ECO:0007669"/>
    <property type="project" value="UniProtKB-EC"/>
</dbReference>
<dbReference type="Gene3D" id="1.20.120.1750">
    <property type="match status" value="1"/>
</dbReference>